<dbReference type="STRING" id="1774969.AUC69_12045"/>
<keyword evidence="3" id="KW-1185">Reference proteome</keyword>
<dbReference type="InterPro" id="IPR019253">
    <property type="entry name" value="DUF2244_TM"/>
</dbReference>
<proteinExistence type="predicted"/>
<evidence type="ECO:0000313" key="2">
    <source>
        <dbReference type="EMBL" id="ODR97348.1"/>
    </source>
</evidence>
<evidence type="ECO:0000313" key="3">
    <source>
        <dbReference type="Proteomes" id="UP000094472"/>
    </source>
</evidence>
<evidence type="ECO:0000256" key="1">
    <source>
        <dbReference type="SAM" id="Phobius"/>
    </source>
</evidence>
<feature type="transmembrane region" description="Helical" evidence="1">
    <location>
        <begin position="39"/>
        <end position="58"/>
    </location>
</feature>
<dbReference type="AlphaFoldDB" id="A0A1E3VUX3"/>
<dbReference type="Pfam" id="PF10003">
    <property type="entry name" value="DUF2244"/>
    <property type="match status" value="1"/>
</dbReference>
<protein>
    <recommendedName>
        <fullName evidence="4">DUF2244 domain-containing protein</fullName>
    </recommendedName>
</protein>
<evidence type="ECO:0008006" key="4">
    <source>
        <dbReference type="Google" id="ProtNLM"/>
    </source>
</evidence>
<dbReference type="PIRSF" id="PIRSF032162">
    <property type="entry name" value="UCP032162_imp"/>
    <property type="match status" value="1"/>
</dbReference>
<reference evidence="2 3" key="1">
    <citation type="journal article" date="2016" name="Environ. Microbiol.">
        <title>New Methyloceanibacter diversity from North Sea sediments includes methanotroph containing solely the soluble methane monooxygenase.</title>
        <authorList>
            <person name="Vekeman B."/>
            <person name="Kerckhof F.M."/>
            <person name="Cremers G."/>
            <person name="de Vos P."/>
            <person name="Vandamme P."/>
            <person name="Boon N."/>
            <person name="Op den Camp H.J."/>
            <person name="Heylen K."/>
        </authorList>
    </citation>
    <scope>NUCLEOTIDE SEQUENCE [LARGE SCALE GENOMIC DNA]</scope>
    <source>
        <strain evidence="2 3">R-67175</strain>
    </source>
</reference>
<keyword evidence="1" id="KW-0472">Membrane</keyword>
<name>A0A1E3VUX3_9HYPH</name>
<accession>A0A1E3VUX3</accession>
<dbReference type="RefSeq" id="WP_069441899.1">
    <property type="nucleotide sequence ID" value="NZ_LPWF01000026.1"/>
</dbReference>
<keyword evidence="1" id="KW-0812">Transmembrane</keyword>
<dbReference type="InterPro" id="IPR016990">
    <property type="entry name" value="UCP032162_TM"/>
</dbReference>
<sequence>MLTPHRSLGPKGFMVFMAAISAISFGTGLMFYLMGAWPVMGFMGLDVLLVYVCFKLNFRALRVYETVELAAEALTVTRVAPNGRAQSWQFNPYWVRLDLEERVGRMSELSIVSHGKRLVFGSFLTDPEREDFAAALKAALGGARNPGAV</sequence>
<dbReference type="Proteomes" id="UP000094472">
    <property type="component" value="Unassembled WGS sequence"/>
</dbReference>
<organism evidence="2 3">
    <name type="scientific">Methyloceanibacter superfactus</name>
    <dbReference type="NCBI Taxonomy" id="1774969"/>
    <lineage>
        <taxon>Bacteria</taxon>
        <taxon>Pseudomonadati</taxon>
        <taxon>Pseudomonadota</taxon>
        <taxon>Alphaproteobacteria</taxon>
        <taxon>Hyphomicrobiales</taxon>
        <taxon>Hyphomicrobiaceae</taxon>
        <taxon>Methyloceanibacter</taxon>
    </lineage>
</organism>
<dbReference type="EMBL" id="LPWF01000026">
    <property type="protein sequence ID" value="ODR97348.1"/>
    <property type="molecule type" value="Genomic_DNA"/>
</dbReference>
<gene>
    <name evidence="2" type="ORF">AUC69_12045</name>
</gene>
<comment type="caution">
    <text evidence="2">The sequence shown here is derived from an EMBL/GenBank/DDBJ whole genome shotgun (WGS) entry which is preliminary data.</text>
</comment>
<feature type="transmembrane region" description="Helical" evidence="1">
    <location>
        <begin position="12"/>
        <end position="33"/>
    </location>
</feature>
<keyword evidence="1" id="KW-1133">Transmembrane helix</keyword>